<proteinExistence type="predicted"/>
<sequence>MPSPWPPTPPSRLTLESSRLAIGTGSVVDCFQDVATTEVYGVAAFQAYSSMASLQARITLAKFDKDDRFDLYTAVHGLKLGGKGLSTVTGIVALSRSQISRGIQIYRTNFGFARGPMPMLQVMFLSCIHLIRDIKDDGTVEMLSNVVGAMREMSQSFWIEKQVLKSVAKMLVVHKDDLPTDVQECLWEWEEDKKLGEDETRDDKMWDVERRLAAMQAMMDSMTLEKE</sequence>
<dbReference type="OrthoDB" id="3946596at2759"/>
<reference evidence="1" key="1">
    <citation type="submission" date="2021-07" db="EMBL/GenBank/DDBJ databases">
        <title>Elsinoe batatas strain:CRI-CJ2 Genome sequencing and assembly.</title>
        <authorList>
            <person name="Huang L."/>
        </authorList>
    </citation>
    <scope>NUCLEOTIDE SEQUENCE</scope>
    <source>
        <strain evidence="1">CRI-CJ2</strain>
    </source>
</reference>
<gene>
    <name evidence="1" type="ORF">KVT40_007875</name>
</gene>
<accession>A0A8K0PF20</accession>
<protein>
    <submittedName>
        <fullName evidence="1">Uncharacterized protein</fullName>
    </submittedName>
</protein>
<dbReference type="EMBL" id="JAESVG020000009">
    <property type="protein sequence ID" value="KAG8624808.1"/>
    <property type="molecule type" value="Genomic_DNA"/>
</dbReference>
<organism evidence="1 2">
    <name type="scientific">Elsinoe batatas</name>
    <dbReference type="NCBI Taxonomy" id="2601811"/>
    <lineage>
        <taxon>Eukaryota</taxon>
        <taxon>Fungi</taxon>
        <taxon>Dikarya</taxon>
        <taxon>Ascomycota</taxon>
        <taxon>Pezizomycotina</taxon>
        <taxon>Dothideomycetes</taxon>
        <taxon>Dothideomycetidae</taxon>
        <taxon>Myriangiales</taxon>
        <taxon>Elsinoaceae</taxon>
        <taxon>Elsinoe</taxon>
    </lineage>
</organism>
<evidence type="ECO:0000313" key="1">
    <source>
        <dbReference type="EMBL" id="KAG8624808.1"/>
    </source>
</evidence>
<name>A0A8K0PF20_9PEZI</name>
<keyword evidence="2" id="KW-1185">Reference proteome</keyword>
<evidence type="ECO:0000313" key="2">
    <source>
        <dbReference type="Proteomes" id="UP000809789"/>
    </source>
</evidence>
<dbReference type="AlphaFoldDB" id="A0A8K0PF20"/>
<comment type="caution">
    <text evidence="1">The sequence shown here is derived from an EMBL/GenBank/DDBJ whole genome shotgun (WGS) entry which is preliminary data.</text>
</comment>
<dbReference type="Proteomes" id="UP000809789">
    <property type="component" value="Unassembled WGS sequence"/>
</dbReference>